<dbReference type="AlphaFoldDB" id="A0AAN9WT15"/>
<evidence type="ECO:0000256" key="2">
    <source>
        <dbReference type="ARBA" id="ARBA00022690"/>
    </source>
</evidence>
<dbReference type="Gene3D" id="2.30.39.10">
    <property type="entry name" value="Alpha-1-antitrypsin, domain 1"/>
    <property type="match status" value="1"/>
</dbReference>
<dbReference type="CDD" id="cd19601">
    <property type="entry name" value="serpin42Da-like"/>
    <property type="match status" value="1"/>
</dbReference>
<reference evidence="6 7" key="1">
    <citation type="submission" date="2024-03" db="EMBL/GenBank/DDBJ databases">
        <title>The genome assembly and annotation of the cricket Gryllus longicercus Weissman &amp; Gray.</title>
        <authorList>
            <person name="Szrajer S."/>
            <person name="Gray D."/>
            <person name="Ylla G."/>
        </authorList>
    </citation>
    <scope>NUCLEOTIDE SEQUENCE [LARGE SCALE GENOMIC DNA]</scope>
    <source>
        <strain evidence="6">DAG 2021-001</strain>
        <tissue evidence="6">Whole body minus gut</tissue>
    </source>
</reference>
<keyword evidence="2" id="KW-0646">Protease inhibitor</keyword>
<dbReference type="EMBL" id="JAZDUA010000011">
    <property type="protein sequence ID" value="KAK7873603.1"/>
    <property type="molecule type" value="Genomic_DNA"/>
</dbReference>
<proteinExistence type="inferred from homology"/>
<comment type="similarity">
    <text evidence="1 4">Belongs to the serpin family.</text>
</comment>
<dbReference type="Gene3D" id="3.30.497.10">
    <property type="entry name" value="Antithrombin, subunit I, domain 2"/>
    <property type="match status" value="1"/>
</dbReference>
<dbReference type="Proteomes" id="UP001378592">
    <property type="component" value="Unassembled WGS sequence"/>
</dbReference>
<dbReference type="InterPro" id="IPR023796">
    <property type="entry name" value="Serpin_dom"/>
</dbReference>
<dbReference type="PANTHER" id="PTHR11461:SF211">
    <property type="entry name" value="GH10112P-RELATED"/>
    <property type="match status" value="1"/>
</dbReference>
<dbReference type="InterPro" id="IPR042185">
    <property type="entry name" value="Serpin_sf_2"/>
</dbReference>
<dbReference type="SMART" id="SM00093">
    <property type="entry name" value="SERPIN"/>
    <property type="match status" value="1"/>
</dbReference>
<gene>
    <name evidence="6" type="ORF">R5R35_009293</name>
</gene>
<evidence type="ECO:0000313" key="6">
    <source>
        <dbReference type="EMBL" id="KAK7873603.1"/>
    </source>
</evidence>
<evidence type="ECO:0000256" key="3">
    <source>
        <dbReference type="ARBA" id="ARBA00022900"/>
    </source>
</evidence>
<evidence type="ECO:0000313" key="7">
    <source>
        <dbReference type="Proteomes" id="UP001378592"/>
    </source>
</evidence>
<dbReference type="Pfam" id="PF00079">
    <property type="entry name" value="Serpin"/>
    <property type="match status" value="1"/>
</dbReference>
<accession>A0AAN9WT15</accession>
<evidence type="ECO:0000256" key="1">
    <source>
        <dbReference type="ARBA" id="ARBA00009500"/>
    </source>
</evidence>
<feature type="domain" description="Serpin" evidence="5">
    <location>
        <begin position="1"/>
        <end position="314"/>
    </location>
</feature>
<sequence length="319" mass="36251">MYSPQILHEDRGNILFSSPNIEMVLGLLYVGARHKTAEEILSGLELPNDINIIKNGYTAISSSLKNMNTTVFEVVNKLYIEKTFPVEKELSLVAEKTFMTSAENVDFLENSEELHEAMNSWIEKETNAKIQKLFSQNDSTPVSRMVLINAVYFKGKWKTPFNVSNTCKEPFYVSSTESLQVDMMHIKETFGYMPLDELNAQMLVMPYVGDKMCMMILLPNEIDGLHEMENKLNCVKISQLLDSAYIQQVDVSLPRFKVEMTIDLQNLLQKIGINSIFDRETADFANISKERGLFVSKALQKAFIEVSEEGSDTPKAARK</sequence>
<protein>
    <recommendedName>
        <fullName evidence="5">Serpin domain-containing protein</fullName>
    </recommendedName>
</protein>
<dbReference type="InterPro" id="IPR000215">
    <property type="entry name" value="Serpin_fam"/>
</dbReference>
<organism evidence="6 7">
    <name type="scientific">Gryllus longicercus</name>
    <dbReference type="NCBI Taxonomy" id="2509291"/>
    <lineage>
        <taxon>Eukaryota</taxon>
        <taxon>Metazoa</taxon>
        <taxon>Ecdysozoa</taxon>
        <taxon>Arthropoda</taxon>
        <taxon>Hexapoda</taxon>
        <taxon>Insecta</taxon>
        <taxon>Pterygota</taxon>
        <taxon>Neoptera</taxon>
        <taxon>Polyneoptera</taxon>
        <taxon>Orthoptera</taxon>
        <taxon>Ensifera</taxon>
        <taxon>Gryllidea</taxon>
        <taxon>Grylloidea</taxon>
        <taxon>Gryllidae</taxon>
        <taxon>Gryllinae</taxon>
        <taxon>Gryllus</taxon>
    </lineage>
</organism>
<name>A0AAN9WT15_9ORTH</name>
<dbReference type="SUPFAM" id="SSF56574">
    <property type="entry name" value="Serpins"/>
    <property type="match status" value="1"/>
</dbReference>
<comment type="caution">
    <text evidence="6">The sequence shown here is derived from an EMBL/GenBank/DDBJ whole genome shotgun (WGS) entry which is preliminary data.</text>
</comment>
<evidence type="ECO:0000256" key="4">
    <source>
        <dbReference type="RuleBase" id="RU000411"/>
    </source>
</evidence>
<dbReference type="InterPro" id="IPR042178">
    <property type="entry name" value="Serpin_sf_1"/>
</dbReference>
<dbReference type="InterPro" id="IPR036186">
    <property type="entry name" value="Serpin_sf"/>
</dbReference>
<keyword evidence="7" id="KW-1185">Reference proteome</keyword>
<dbReference type="PANTHER" id="PTHR11461">
    <property type="entry name" value="SERINE PROTEASE INHIBITOR, SERPIN"/>
    <property type="match status" value="1"/>
</dbReference>
<evidence type="ECO:0000259" key="5">
    <source>
        <dbReference type="SMART" id="SM00093"/>
    </source>
</evidence>
<dbReference type="GO" id="GO:0005615">
    <property type="term" value="C:extracellular space"/>
    <property type="evidence" value="ECO:0007669"/>
    <property type="project" value="InterPro"/>
</dbReference>
<dbReference type="GO" id="GO:0004867">
    <property type="term" value="F:serine-type endopeptidase inhibitor activity"/>
    <property type="evidence" value="ECO:0007669"/>
    <property type="project" value="UniProtKB-KW"/>
</dbReference>
<keyword evidence="3" id="KW-0722">Serine protease inhibitor</keyword>